<proteinExistence type="inferred from homology"/>
<dbReference type="Proteomes" id="UP000694925">
    <property type="component" value="Unplaced"/>
</dbReference>
<reference evidence="9" key="1">
    <citation type="submission" date="2025-08" db="UniProtKB">
        <authorList>
            <consortium name="RefSeq"/>
        </authorList>
    </citation>
    <scope>IDENTIFICATION</scope>
    <source>
        <tissue evidence="9">Whole body</tissue>
    </source>
</reference>
<dbReference type="Pfam" id="PF06102">
    <property type="entry name" value="RRP36"/>
    <property type="match status" value="1"/>
</dbReference>
<dbReference type="GeneID" id="108631711"/>
<evidence type="ECO:0000313" key="9">
    <source>
        <dbReference type="RefSeq" id="XP_017891324.1"/>
    </source>
</evidence>
<keyword evidence="3 6" id="KW-0690">Ribosome biogenesis</keyword>
<comment type="similarity">
    <text evidence="2 6">Belongs to the RRP36 family.</text>
</comment>
<evidence type="ECO:0000256" key="7">
    <source>
        <dbReference type="SAM" id="MobiDB-lite"/>
    </source>
</evidence>
<accession>A0AAJ7NEJ3</accession>
<protein>
    <recommendedName>
        <fullName evidence="6">rRNA biogenesis protein RRP36</fullName>
    </recommendedName>
</protein>
<name>A0AAJ7NEJ3_9HYME</name>
<evidence type="ECO:0000256" key="2">
    <source>
        <dbReference type="ARBA" id="ARBA00009418"/>
    </source>
</evidence>
<keyword evidence="5 6" id="KW-0539">Nucleus</keyword>
<evidence type="ECO:0000256" key="6">
    <source>
        <dbReference type="RuleBase" id="RU368027"/>
    </source>
</evidence>
<dbReference type="AlphaFoldDB" id="A0AAJ7NEJ3"/>
<dbReference type="KEGG" id="ccal:108631711"/>
<comment type="subcellular location">
    <subcellularLocation>
        <location evidence="1 6">Nucleus</location>
        <location evidence="1 6">Nucleolus</location>
    </subcellularLocation>
</comment>
<feature type="region of interest" description="Disordered" evidence="7">
    <location>
        <begin position="204"/>
        <end position="231"/>
    </location>
</feature>
<dbReference type="GO" id="GO:0030686">
    <property type="term" value="C:90S preribosome"/>
    <property type="evidence" value="ECO:0007669"/>
    <property type="project" value="TreeGrafter"/>
</dbReference>
<feature type="region of interest" description="Disordered" evidence="7">
    <location>
        <begin position="159"/>
        <end position="178"/>
    </location>
</feature>
<dbReference type="PANTHER" id="PTHR21738:SF0">
    <property type="entry name" value="RIBOSOMAL RNA PROCESSING PROTEIN 36 HOMOLOG"/>
    <property type="match status" value="1"/>
</dbReference>
<organism evidence="8 9">
    <name type="scientific">Ceratina calcarata</name>
    <dbReference type="NCBI Taxonomy" id="156304"/>
    <lineage>
        <taxon>Eukaryota</taxon>
        <taxon>Metazoa</taxon>
        <taxon>Ecdysozoa</taxon>
        <taxon>Arthropoda</taxon>
        <taxon>Hexapoda</taxon>
        <taxon>Insecta</taxon>
        <taxon>Pterygota</taxon>
        <taxon>Neoptera</taxon>
        <taxon>Endopterygota</taxon>
        <taxon>Hymenoptera</taxon>
        <taxon>Apocrita</taxon>
        <taxon>Aculeata</taxon>
        <taxon>Apoidea</taxon>
        <taxon>Anthophila</taxon>
        <taxon>Apidae</taxon>
        <taxon>Ceratina</taxon>
        <taxon>Zadontomerus</taxon>
    </lineage>
</organism>
<comment type="subunit">
    <text evidence="6">Associates with 90S and pre-40S pre-ribosomal particles.</text>
</comment>
<evidence type="ECO:0000256" key="1">
    <source>
        <dbReference type="ARBA" id="ARBA00004604"/>
    </source>
</evidence>
<dbReference type="InterPro" id="IPR009292">
    <property type="entry name" value="RRP36"/>
</dbReference>
<evidence type="ECO:0000256" key="4">
    <source>
        <dbReference type="ARBA" id="ARBA00022552"/>
    </source>
</evidence>
<feature type="compositionally biased region" description="Basic residues" evidence="7">
    <location>
        <begin position="204"/>
        <end position="222"/>
    </location>
</feature>
<comment type="function">
    <text evidence="6">Component of the 90S pre-ribosome involved in the maturation of rRNAs. Required for early cleavages of the pre-RNAs in the 40S ribosomal subunit maturation pathway.</text>
</comment>
<dbReference type="RefSeq" id="XP_017891324.1">
    <property type="nucleotide sequence ID" value="XM_018035835.2"/>
</dbReference>
<evidence type="ECO:0000256" key="5">
    <source>
        <dbReference type="ARBA" id="ARBA00023242"/>
    </source>
</evidence>
<sequence length="231" mass="27999">MSDEEDALLNEDKDQDKIRAELSQMSFEELQKLKEKLGTKVYKETLFGPRKIKKHEFKRENKNRPREISAKKPVSRFMEVVHVKKQIPRDPRFDSLCGTFDPKRFKKNYGFLNDVKQNDLRKLKEQLKETNDPKMIQKIQYLKRRLENQIREERRRNQIEERKREEKNEIAEAIKRGEKPVFKKKSEKKVLNLISQYEELKNSGKLKKHIQRLRKKNRHKDRQKLTSAELE</sequence>
<keyword evidence="8" id="KW-1185">Reference proteome</keyword>
<dbReference type="PANTHER" id="PTHR21738">
    <property type="entry name" value="RIBOSOMAL RNA PROCESSING PROTEIN 36 HOMOLOG"/>
    <property type="match status" value="1"/>
</dbReference>
<dbReference type="GO" id="GO:0000462">
    <property type="term" value="P:maturation of SSU-rRNA from tricistronic rRNA transcript (SSU-rRNA, 5.8S rRNA, LSU-rRNA)"/>
    <property type="evidence" value="ECO:0007669"/>
    <property type="project" value="TreeGrafter"/>
</dbReference>
<keyword evidence="4 6" id="KW-0698">rRNA processing</keyword>
<dbReference type="GO" id="GO:0005730">
    <property type="term" value="C:nucleolus"/>
    <property type="evidence" value="ECO:0007669"/>
    <property type="project" value="UniProtKB-SubCell"/>
</dbReference>
<keyword evidence="6" id="KW-0687">Ribonucleoprotein</keyword>
<evidence type="ECO:0000313" key="8">
    <source>
        <dbReference type="Proteomes" id="UP000694925"/>
    </source>
</evidence>
<evidence type="ECO:0000256" key="3">
    <source>
        <dbReference type="ARBA" id="ARBA00022517"/>
    </source>
</evidence>
<gene>
    <name evidence="9" type="primary">LOC108631711</name>
</gene>